<evidence type="ECO:0000259" key="2">
    <source>
        <dbReference type="Pfam" id="PF16531"/>
    </source>
</evidence>
<proteinExistence type="predicted"/>
<dbReference type="PANTHER" id="PTHR34230">
    <property type="entry name" value="ASSEMBLY ABNORMAL PROTEIN 6, PUTATIVE-RELATED"/>
    <property type="match status" value="1"/>
</dbReference>
<accession>A0AAW1QE72</accession>
<gene>
    <name evidence="3" type="ORF">WJX72_001387</name>
</gene>
<dbReference type="PANTHER" id="PTHR34230:SF2">
    <property type="entry name" value="SPINDLE ASSEMBLY ABNORMAL PROTEIN 6 N-TERMINAL DOMAIN-CONTAINING PROTEIN"/>
    <property type="match status" value="1"/>
</dbReference>
<sequence length="299" mass="32770">MSLSASPTKPLPERSSSHIDPASTQLDRSLVDAALASSMDFASLDELDPSLTEGFHIFYEREVPCELRSAEGNDAPSEVGALEAIKVKVLVQGEAATPLALRVELSSESNLFFHYTHHITEAAFKELQEGQKLMVEFSEYPAVILRMLNHCVREPHSHLAVFVMQASGEARLDFIQNMEYKFVELLSCKFVASPEELVRQHVSFRYNAVKSRLALMQARLADVHALIKVKSPSLLLQLQRTPPRMPGSNAAALGSTMRSDSTVSRTATLGRSISMISSATAKPERVPSLAVAGGPTSWH</sequence>
<feature type="region of interest" description="Disordered" evidence="1">
    <location>
        <begin position="1"/>
        <end position="23"/>
    </location>
</feature>
<dbReference type="Gene3D" id="2.170.210.20">
    <property type="entry name" value="Spindle assembly abnormal protein 6, N-terminal domain"/>
    <property type="match status" value="1"/>
</dbReference>
<reference evidence="3 4" key="1">
    <citation type="journal article" date="2024" name="Nat. Commun.">
        <title>Phylogenomics reveals the evolutionary origins of lichenization in chlorophyte algae.</title>
        <authorList>
            <person name="Puginier C."/>
            <person name="Libourel C."/>
            <person name="Otte J."/>
            <person name="Skaloud P."/>
            <person name="Haon M."/>
            <person name="Grisel S."/>
            <person name="Petersen M."/>
            <person name="Berrin J.G."/>
            <person name="Delaux P.M."/>
            <person name="Dal Grande F."/>
            <person name="Keller J."/>
        </authorList>
    </citation>
    <scope>NUCLEOTIDE SEQUENCE [LARGE SCALE GENOMIC DNA]</scope>
    <source>
        <strain evidence="3 4">SAG 2043</strain>
    </source>
</reference>
<comment type="caution">
    <text evidence="3">The sequence shown here is derived from an EMBL/GenBank/DDBJ whole genome shotgun (WGS) entry which is preliminary data.</text>
</comment>
<feature type="domain" description="Spindle assembly abnormal protein 6 N-terminal" evidence="2">
    <location>
        <begin position="58"/>
        <end position="190"/>
    </location>
</feature>
<dbReference type="InterPro" id="IPR038558">
    <property type="entry name" value="SAS-6_N_sf"/>
</dbReference>
<organism evidence="3 4">
    <name type="scientific">[Myrmecia] bisecta</name>
    <dbReference type="NCBI Taxonomy" id="41462"/>
    <lineage>
        <taxon>Eukaryota</taxon>
        <taxon>Viridiplantae</taxon>
        <taxon>Chlorophyta</taxon>
        <taxon>core chlorophytes</taxon>
        <taxon>Trebouxiophyceae</taxon>
        <taxon>Trebouxiales</taxon>
        <taxon>Trebouxiaceae</taxon>
        <taxon>Myrmecia</taxon>
    </lineage>
</organism>
<keyword evidence="4" id="KW-1185">Reference proteome</keyword>
<evidence type="ECO:0000313" key="4">
    <source>
        <dbReference type="Proteomes" id="UP001489004"/>
    </source>
</evidence>
<dbReference type="Pfam" id="PF16531">
    <property type="entry name" value="SAS-6_N"/>
    <property type="match status" value="1"/>
</dbReference>
<protein>
    <recommendedName>
        <fullName evidence="2">Spindle assembly abnormal protein 6 N-terminal domain-containing protein</fullName>
    </recommendedName>
</protein>
<dbReference type="Proteomes" id="UP001489004">
    <property type="component" value="Unassembled WGS sequence"/>
</dbReference>
<evidence type="ECO:0000313" key="3">
    <source>
        <dbReference type="EMBL" id="KAK9819701.1"/>
    </source>
</evidence>
<dbReference type="CDD" id="cd10142">
    <property type="entry name" value="HD_SAS6_N"/>
    <property type="match status" value="1"/>
</dbReference>
<dbReference type="AlphaFoldDB" id="A0AAW1QE72"/>
<dbReference type="InterPro" id="IPR032396">
    <property type="entry name" value="SAS-6_N"/>
</dbReference>
<dbReference type="EMBL" id="JALJOR010000003">
    <property type="protein sequence ID" value="KAK9819701.1"/>
    <property type="molecule type" value="Genomic_DNA"/>
</dbReference>
<name>A0AAW1QE72_9CHLO</name>
<evidence type="ECO:0000256" key="1">
    <source>
        <dbReference type="SAM" id="MobiDB-lite"/>
    </source>
</evidence>